<dbReference type="InterPro" id="IPR058323">
    <property type="entry name" value="DUF8010"/>
</dbReference>
<dbReference type="InterPro" id="IPR058498">
    <property type="entry name" value="DUF8185"/>
</dbReference>
<evidence type="ECO:0000313" key="3">
    <source>
        <dbReference type="EMBL" id="GAA1801944.1"/>
    </source>
</evidence>
<evidence type="ECO:0000259" key="1">
    <source>
        <dbReference type="Pfam" id="PF26035"/>
    </source>
</evidence>
<accession>A0ABN2LXF5</accession>
<feature type="domain" description="DUF8185" evidence="2">
    <location>
        <begin position="91"/>
        <end position="201"/>
    </location>
</feature>
<dbReference type="PROSITE" id="PS00436">
    <property type="entry name" value="PEROXIDASE_2"/>
    <property type="match status" value="1"/>
</dbReference>
<dbReference type="RefSeq" id="WP_344129771.1">
    <property type="nucleotide sequence ID" value="NZ_BAAALT010000061.1"/>
</dbReference>
<name>A0ABN2LXF5_9ACTN</name>
<comment type="caution">
    <text evidence="3">The sequence shown here is derived from an EMBL/GenBank/DDBJ whole genome shotgun (WGS) entry which is preliminary data.</text>
</comment>
<dbReference type="Pfam" id="PF26572">
    <property type="entry name" value="DUF8185"/>
    <property type="match status" value="1"/>
</dbReference>
<dbReference type="Pfam" id="PF26035">
    <property type="entry name" value="DUF8010"/>
    <property type="match status" value="1"/>
</dbReference>
<protein>
    <submittedName>
        <fullName evidence="3">Uncharacterized protein</fullName>
    </submittedName>
</protein>
<evidence type="ECO:0000313" key="4">
    <source>
        <dbReference type="Proteomes" id="UP001500218"/>
    </source>
</evidence>
<dbReference type="InterPro" id="IPR019794">
    <property type="entry name" value="Peroxidases_AS"/>
</dbReference>
<sequence>MIPPDARADVGAFAYRLSRLDPLAVVRLRPAGPGLVQLWGMLPFKVLASRTIAAHLDGDVTLAAADLLARLDDPELPPPVRRDSAWMWPLPPMNVPAVEGLPVDEVVGLARAAEETLRTASAEGVGDRPVGERVLRDALLDHVAVVVTAEGGRSVEIPQRLVQGLVRMNFHGSGRDGLVTVRASGSWKGLSGEYGSTWLASTSPLRLS</sequence>
<proteinExistence type="predicted"/>
<evidence type="ECO:0000259" key="2">
    <source>
        <dbReference type="Pfam" id="PF26572"/>
    </source>
</evidence>
<organism evidence="3 4">
    <name type="scientific">Luedemannella flava</name>
    <dbReference type="NCBI Taxonomy" id="349316"/>
    <lineage>
        <taxon>Bacteria</taxon>
        <taxon>Bacillati</taxon>
        <taxon>Actinomycetota</taxon>
        <taxon>Actinomycetes</taxon>
        <taxon>Micromonosporales</taxon>
        <taxon>Micromonosporaceae</taxon>
        <taxon>Luedemannella</taxon>
    </lineage>
</organism>
<keyword evidence="4" id="KW-1185">Reference proteome</keyword>
<reference evidence="3 4" key="1">
    <citation type="journal article" date="2019" name="Int. J. Syst. Evol. Microbiol.">
        <title>The Global Catalogue of Microorganisms (GCM) 10K type strain sequencing project: providing services to taxonomists for standard genome sequencing and annotation.</title>
        <authorList>
            <consortium name="The Broad Institute Genomics Platform"/>
            <consortium name="The Broad Institute Genome Sequencing Center for Infectious Disease"/>
            <person name="Wu L."/>
            <person name="Ma J."/>
        </authorList>
    </citation>
    <scope>NUCLEOTIDE SEQUENCE [LARGE SCALE GENOMIC DNA]</scope>
    <source>
        <strain evidence="3 4">JCM 13250</strain>
    </source>
</reference>
<dbReference type="EMBL" id="BAAALT010000061">
    <property type="protein sequence ID" value="GAA1801944.1"/>
    <property type="molecule type" value="Genomic_DNA"/>
</dbReference>
<gene>
    <name evidence="3" type="ORF">GCM10009682_24780</name>
</gene>
<feature type="domain" description="DUF8010" evidence="1">
    <location>
        <begin position="4"/>
        <end position="87"/>
    </location>
</feature>
<dbReference type="Proteomes" id="UP001500218">
    <property type="component" value="Unassembled WGS sequence"/>
</dbReference>